<gene>
    <name evidence="10" type="primary">dacA</name>
    <name evidence="12" type="ORF">BST99_01155</name>
</gene>
<dbReference type="Pfam" id="PF19293">
    <property type="entry name" value="CdaA_N"/>
    <property type="match status" value="1"/>
</dbReference>
<dbReference type="OrthoDB" id="9807385at2"/>
<keyword evidence="3 10" id="KW-0808">Transferase</keyword>
<comment type="function">
    <text evidence="10">Catalyzes the condensation of 2 ATP molecules into cyclic di-AMP (c-di-AMP), a second messenger used to regulate differing processes in different bacteria.</text>
</comment>
<feature type="transmembrane region" description="Helical" evidence="10">
    <location>
        <begin position="35"/>
        <end position="52"/>
    </location>
</feature>
<evidence type="ECO:0000256" key="5">
    <source>
        <dbReference type="ARBA" id="ARBA00022695"/>
    </source>
</evidence>
<evidence type="ECO:0000256" key="1">
    <source>
        <dbReference type="ARBA" id="ARBA00000877"/>
    </source>
</evidence>
<dbReference type="EMBL" id="MQVX01000001">
    <property type="protein sequence ID" value="PQJ14543.1"/>
    <property type="molecule type" value="Genomic_DNA"/>
</dbReference>
<name>A0A2S7T3S5_9FLAO</name>
<dbReference type="GO" id="GO:0005524">
    <property type="term" value="F:ATP binding"/>
    <property type="evidence" value="ECO:0007669"/>
    <property type="project" value="UniProtKB-UniRule"/>
</dbReference>
<dbReference type="PANTHER" id="PTHR34185:SF1">
    <property type="entry name" value="DIADENYLATE CYCLASE"/>
    <property type="match status" value="1"/>
</dbReference>
<evidence type="ECO:0000313" key="12">
    <source>
        <dbReference type="EMBL" id="PQJ14543.1"/>
    </source>
</evidence>
<feature type="transmembrane region" description="Helical" evidence="10">
    <location>
        <begin position="6"/>
        <end position="28"/>
    </location>
</feature>
<dbReference type="EC" id="2.7.7.85" evidence="10"/>
<dbReference type="PROSITE" id="PS51794">
    <property type="entry name" value="DAC"/>
    <property type="match status" value="1"/>
</dbReference>
<keyword evidence="8 10" id="KW-1133">Transmembrane helix</keyword>
<keyword evidence="9 10" id="KW-0472">Membrane</keyword>
<evidence type="ECO:0000259" key="11">
    <source>
        <dbReference type="PROSITE" id="PS51794"/>
    </source>
</evidence>
<keyword evidence="2 10" id="KW-1003">Cell membrane</keyword>
<accession>A0A2S7T3S5</accession>
<evidence type="ECO:0000256" key="7">
    <source>
        <dbReference type="ARBA" id="ARBA00022840"/>
    </source>
</evidence>
<protein>
    <recommendedName>
        <fullName evidence="10">Diadenylate cyclase</fullName>
        <shortName evidence="10">DAC</shortName>
        <ecNumber evidence="10">2.7.7.85</ecNumber>
    </recommendedName>
    <alternativeName>
        <fullName evidence="10">Cyclic-di-AMP synthase</fullName>
        <shortName evidence="10">c-di-AMP synthase</shortName>
    </alternativeName>
</protein>
<keyword evidence="7 10" id="KW-0067">ATP-binding</keyword>
<proteinExistence type="inferred from homology"/>
<dbReference type="NCBIfam" id="TIGR00159">
    <property type="entry name" value="diadenylate cyclase CdaA"/>
    <property type="match status" value="1"/>
</dbReference>
<evidence type="ECO:0000256" key="2">
    <source>
        <dbReference type="ARBA" id="ARBA00022475"/>
    </source>
</evidence>
<reference evidence="13" key="1">
    <citation type="submission" date="2016-11" db="EMBL/GenBank/DDBJ databases">
        <title>Trade-off between light-utilization and light-protection in marine flavobacteria.</title>
        <authorList>
            <person name="Kumagai Y."/>
            <person name="Yoshizawa S."/>
            <person name="Kogure K."/>
        </authorList>
    </citation>
    <scope>NUCLEOTIDE SEQUENCE [LARGE SCALE GENOMIC DNA]</scope>
    <source>
        <strain evidence="13">SG-18</strain>
    </source>
</reference>
<keyword evidence="13" id="KW-1185">Reference proteome</keyword>
<feature type="domain" description="DAC" evidence="11">
    <location>
        <begin position="81"/>
        <end position="252"/>
    </location>
</feature>
<evidence type="ECO:0000256" key="8">
    <source>
        <dbReference type="ARBA" id="ARBA00022989"/>
    </source>
</evidence>
<dbReference type="GO" id="GO:0006171">
    <property type="term" value="P:cAMP biosynthetic process"/>
    <property type="evidence" value="ECO:0007669"/>
    <property type="project" value="InterPro"/>
</dbReference>
<keyword evidence="5 10" id="KW-0548">Nucleotidyltransferase</keyword>
<dbReference type="Gene3D" id="3.40.1700.10">
    <property type="entry name" value="DNA integrity scanning protein, DisA, N-terminal domain"/>
    <property type="match status" value="1"/>
</dbReference>
<dbReference type="PANTHER" id="PTHR34185">
    <property type="entry name" value="DIADENYLATE CYCLASE"/>
    <property type="match status" value="1"/>
</dbReference>
<dbReference type="PIRSF" id="PIRSF004793">
    <property type="entry name" value="UCP004793"/>
    <property type="match status" value="1"/>
</dbReference>
<keyword evidence="4 10" id="KW-0812">Transmembrane</keyword>
<keyword evidence="6 10" id="KW-0547">Nucleotide-binding</keyword>
<evidence type="ECO:0000256" key="9">
    <source>
        <dbReference type="ARBA" id="ARBA00023136"/>
    </source>
</evidence>
<dbReference type="HAMAP" id="MF_01499">
    <property type="entry name" value="DacA"/>
    <property type="match status" value="1"/>
</dbReference>
<dbReference type="AlphaFoldDB" id="A0A2S7T3S5"/>
<comment type="caution">
    <text evidence="12">The sequence shown here is derived from an EMBL/GenBank/DDBJ whole genome shotgun (WGS) entry which is preliminary data.</text>
</comment>
<dbReference type="RefSeq" id="WP_105000175.1">
    <property type="nucleotide sequence ID" value="NZ_MQVX01000001.1"/>
</dbReference>
<dbReference type="Proteomes" id="UP000239366">
    <property type="component" value="Unassembled WGS sequence"/>
</dbReference>
<comment type="catalytic activity">
    <reaction evidence="1 10">
        <text>2 ATP = 3',3'-c-di-AMP + 2 diphosphate</text>
        <dbReference type="Rhea" id="RHEA:35655"/>
        <dbReference type="ChEBI" id="CHEBI:30616"/>
        <dbReference type="ChEBI" id="CHEBI:33019"/>
        <dbReference type="ChEBI" id="CHEBI:71500"/>
        <dbReference type="EC" id="2.7.7.85"/>
    </reaction>
</comment>
<evidence type="ECO:0000256" key="10">
    <source>
        <dbReference type="HAMAP-Rule" id="MF_01499"/>
    </source>
</evidence>
<dbReference type="GO" id="GO:0004016">
    <property type="term" value="F:adenylate cyclase activity"/>
    <property type="evidence" value="ECO:0007669"/>
    <property type="project" value="UniProtKB-UniRule"/>
</dbReference>
<organism evidence="12 13">
    <name type="scientific">Aureicoccus marinus</name>
    <dbReference type="NCBI Taxonomy" id="754435"/>
    <lineage>
        <taxon>Bacteria</taxon>
        <taxon>Pseudomonadati</taxon>
        <taxon>Bacteroidota</taxon>
        <taxon>Flavobacteriia</taxon>
        <taxon>Flavobacteriales</taxon>
        <taxon>Flavobacteriaceae</taxon>
        <taxon>Aureicoccus</taxon>
    </lineage>
</organism>
<comment type="caution">
    <text evidence="10">Lacks conserved residue(s) required for the propagation of feature annotation.</text>
</comment>
<dbReference type="InterPro" id="IPR014046">
    <property type="entry name" value="C-di-AMP_synthase"/>
</dbReference>
<dbReference type="InterPro" id="IPR003390">
    <property type="entry name" value="DNA_integrity_scan_DisA_N"/>
</dbReference>
<dbReference type="InterPro" id="IPR050338">
    <property type="entry name" value="DisA"/>
</dbReference>
<dbReference type="GO" id="GO:0106408">
    <property type="term" value="F:diadenylate cyclase activity"/>
    <property type="evidence" value="ECO:0007669"/>
    <property type="project" value="UniProtKB-EC"/>
</dbReference>
<dbReference type="InterPro" id="IPR034701">
    <property type="entry name" value="CdaA"/>
</dbReference>
<dbReference type="InterPro" id="IPR036888">
    <property type="entry name" value="DNA_integrity_DisA_N_sf"/>
</dbReference>
<feature type="transmembrane region" description="Helical" evidence="10">
    <location>
        <begin position="58"/>
        <end position="80"/>
    </location>
</feature>
<evidence type="ECO:0000313" key="13">
    <source>
        <dbReference type="Proteomes" id="UP000239366"/>
    </source>
</evidence>
<dbReference type="SUPFAM" id="SSF143597">
    <property type="entry name" value="YojJ-like"/>
    <property type="match status" value="1"/>
</dbReference>
<comment type="similarity">
    <text evidence="10">Belongs to the adenylate cyclase family. DacA/CdaA subfamily.</text>
</comment>
<dbReference type="InterPro" id="IPR045585">
    <property type="entry name" value="CdaA_N"/>
</dbReference>
<evidence type="ECO:0000256" key="3">
    <source>
        <dbReference type="ARBA" id="ARBA00022679"/>
    </source>
</evidence>
<sequence length="262" mass="29737">MEYLNFLEFKITDFIDILLVALLLYYVYKLLRGTVAINIFIGLVIVWTFWNLTKLLGMKMISSVVGGFMQVGFIVLVVVFQQEIRKFLVMIGSANFPNKQNFSRYFRFLRQQTEIPTKTDVDAVLRACEKMSSNKTGALIVMERTNSLDFIKSTGDKMSIEITQPILESIFYKNSPLHDGAAIVQGNKITATRVILPVSNERNIPLRYGLRHRAAIGITESTDALCLVVSEETGQISYIKDRAFVPFKTLDELSEKVKKDLG</sequence>
<dbReference type="Pfam" id="PF02457">
    <property type="entry name" value="DAC"/>
    <property type="match status" value="1"/>
</dbReference>
<comment type="subunit">
    <text evidence="10">Probably a homodimer.</text>
</comment>
<evidence type="ECO:0000256" key="4">
    <source>
        <dbReference type="ARBA" id="ARBA00022692"/>
    </source>
</evidence>
<evidence type="ECO:0000256" key="6">
    <source>
        <dbReference type="ARBA" id="ARBA00022741"/>
    </source>
</evidence>